<dbReference type="SUPFAM" id="SSF52096">
    <property type="entry name" value="ClpP/crotonase"/>
    <property type="match status" value="1"/>
</dbReference>
<dbReference type="EMBL" id="JBHUOF010000021">
    <property type="protein sequence ID" value="MFD2800898.1"/>
    <property type="molecule type" value="Genomic_DNA"/>
</dbReference>
<sequence>MSPRVTVERDGHVLLIGVDRAAKRNAWDRQTIDEVGLAYDRLADDPDARVGVLYGHGDHFSAGLDLTDVWPAVQEHGPDALAGAGKHDPFGLWKPPVPKPIVLAVQGIAFTLSIELALAADIVIAAEDVRFRQLEIGRGIIPFGGATLRAPAQLGWGNAMRFLLTGEEFGAAEAHRIGLVQEVVPAGTQLQRAAEIARVIAAQAPLGVQGTLANARLAERADSERAAADHLRTLLPDIMASEDAQEGLQSFVERREARFTGR</sequence>
<dbReference type="Gene3D" id="1.10.12.10">
    <property type="entry name" value="Lyase 2-enoyl-coa Hydratase, Chain A, domain 2"/>
    <property type="match status" value="1"/>
</dbReference>
<dbReference type="Gene3D" id="3.90.226.10">
    <property type="entry name" value="2-enoyl-CoA Hydratase, Chain A, domain 1"/>
    <property type="match status" value="1"/>
</dbReference>
<dbReference type="InterPro" id="IPR014748">
    <property type="entry name" value="Enoyl-CoA_hydra_C"/>
</dbReference>
<dbReference type="NCBIfam" id="NF005126">
    <property type="entry name" value="PRK06563.1"/>
    <property type="match status" value="1"/>
</dbReference>
<gene>
    <name evidence="2" type="ORF">ACFS2C_16020</name>
</gene>
<reference evidence="3" key="1">
    <citation type="journal article" date="2019" name="Int. J. Syst. Evol. Microbiol.">
        <title>The Global Catalogue of Microorganisms (GCM) 10K type strain sequencing project: providing services to taxonomists for standard genome sequencing and annotation.</title>
        <authorList>
            <consortium name="The Broad Institute Genomics Platform"/>
            <consortium name="The Broad Institute Genome Sequencing Center for Infectious Disease"/>
            <person name="Wu L."/>
            <person name="Ma J."/>
        </authorList>
    </citation>
    <scope>NUCLEOTIDE SEQUENCE [LARGE SCALE GENOMIC DNA]</scope>
    <source>
        <strain evidence="3">IBRC-M 10906</strain>
    </source>
</reference>
<dbReference type="Proteomes" id="UP001597478">
    <property type="component" value="Unassembled WGS sequence"/>
</dbReference>
<dbReference type="PANTHER" id="PTHR43802:SF1">
    <property type="entry name" value="IP11341P-RELATED"/>
    <property type="match status" value="1"/>
</dbReference>
<dbReference type="RefSeq" id="WP_377390766.1">
    <property type="nucleotide sequence ID" value="NZ_JBHSAN010000024.1"/>
</dbReference>
<evidence type="ECO:0000256" key="1">
    <source>
        <dbReference type="ARBA" id="ARBA00005254"/>
    </source>
</evidence>
<comment type="similarity">
    <text evidence="1">Belongs to the enoyl-CoA hydratase/isomerase family.</text>
</comment>
<dbReference type="InterPro" id="IPR029045">
    <property type="entry name" value="ClpP/crotonase-like_dom_sf"/>
</dbReference>
<dbReference type="PANTHER" id="PTHR43802">
    <property type="entry name" value="ENOYL-COA HYDRATASE"/>
    <property type="match status" value="1"/>
</dbReference>
<organism evidence="2 3">
    <name type="scientific">Prauserella oleivorans</name>
    <dbReference type="NCBI Taxonomy" id="1478153"/>
    <lineage>
        <taxon>Bacteria</taxon>
        <taxon>Bacillati</taxon>
        <taxon>Actinomycetota</taxon>
        <taxon>Actinomycetes</taxon>
        <taxon>Pseudonocardiales</taxon>
        <taxon>Pseudonocardiaceae</taxon>
        <taxon>Prauserella</taxon>
    </lineage>
</organism>
<dbReference type="CDD" id="cd06558">
    <property type="entry name" value="crotonase-like"/>
    <property type="match status" value="1"/>
</dbReference>
<evidence type="ECO:0000313" key="3">
    <source>
        <dbReference type="Proteomes" id="UP001597478"/>
    </source>
</evidence>
<dbReference type="InterPro" id="IPR001753">
    <property type="entry name" value="Enoyl-CoA_hydra/iso"/>
</dbReference>
<dbReference type="Pfam" id="PF00378">
    <property type="entry name" value="ECH_1"/>
    <property type="match status" value="1"/>
</dbReference>
<name>A0ABW5WAE0_9PSEU</name>
<protein>
    <submittedName>
        <fullName evidence="2">Crotonase/enoyl-CoA hydratase family protein</fullName>
    </submittedName>
</protein>
<keyword evidence="3" id="KW-1185">Reference proteome</keyword>
<comment type="caution">
    <text evidence="2">The sequence shown here is derived from an EMBL/GenBank/DDBJ whole genome shotgun (WGS) entry which is preliminary data.</text>
</comment>
<accession>A0ABW5WAE0</accession>
<evidence type="ECO:0000313" key="2">
    <source>
        <dbReference type="EMBL" id="MFD2800898.1"/>
    </source>
</evidence>
<proteinExistence type="inferred from homology"/>